<dbReference type="EMBL" id="AE016822">
    <property type="protein sequence ID" value="AAT89302.1"/>
    <property type="molecule type" value="Genomic_DNA"/>
</dbReference>
<dbReference type="STRING" id="281090.Lxx14940"/>
<name>Q6AE94_LEIXX</name>
<accession>Q6AE94</accession>
<protein>
    <submittedName>
        <fullName evidence="2">Glycoprotein</fullName>
    </submittedName>
</protein>
<dbReference type="Proteomes" id="UP000001306">
    <property type="component" value="Chromosome"/>
</dbReference>
<proteinExistence type="predicted"/>
<feature type="region of interest" description="Disordered" evidence="1">
    <location>
        <begin position="1"/>
        <end position="70"/>
    </location>
</feature>
<organism evidence="2 3">
    <name type="scientific">Leifsonia xyli subsp. xyli (strain CTCB07)</name>
    <dbReference type="NCBI Taxonomy" id="281090"/>
    <lineage>
        <taxon>Bacteria</taxon>
        <taxon>Bacillati</taxon>
        <taxon>Actinomycetota</taxon>
        <taxon>Actinomycetes</taxon>
        <taxon>Micrococcales</taxon>
        <taxon>Microbacteriaceae</taxon>
        <taxon>Leifsonia</taxon>
    </lineage>
</organism>
<dbReference type="eggNOG" id="COG2385">
    <property type="taxonomic scope" value="Bacteria"/>
</dbReference>
<feature type="region of interest" description="Disordered" evidence="1">
    <location>
        <begin position="177"/>
        <end position="196"/>
    </location>
</feature>
<sequence>MLQQPLESAHPPSRAPPLRRPRLFPGPSAAKPPHPSTTTRRGSISKPAGSFPTLRSSNPSPTPATHCSRVCAPMRSATRSGSSRPPGVEAYRGFAQAAASELTAAGLASINVAPGQFSDPGGTVPANTIYIGAFISSPCGSGGGIAGCGGPYLGKSRAIAGNGAIVLAGQIWILPPDSGPDRCRQKGDRRARNRPQSLGLAHYSGSYGGARQVMYPSAAPTASYQAGDRNGLSYLRGENPVGELDAAASPGINKVRVTGWSFDPDQSAATTFTVTVDGARAGGGTTSLTRADVNARYGVTGSRGFDMTVTAAGGLRQVCVTATNYPVGNQQSLGCRTVVVTGAAPEGSYDTIAQTPGHSITVTGWALDRDNLSNSAVTLTIDGTPATTATTNQLRTDINTKYATTGTRGFTLTAPTTPGTHTACVTTPDYPQLTSKTTLGCRTIRIP</sequence>
<evidence type="ECO:0000256" key="1">
    <source>
        <dbReference type="SAM" id="MobiDB-lite"/>
    </source>
</evidence>
<feature type="compositionally biased region" description="Polar residues" evidence="1">
    <location>
        <begin position="53"/>
        <end position="65"/>
    </location>
</feature>
<dbReference type="AlphaFoldDB" id="Q6AE94"/>
<evidence type="ECO:0000313" key="2">
    <source>
        <dbReference type="EMBL" id="AAT89302.1"/>
    </source>
</evidence>
<evidence type="ECO:0000313" key="3">
    <source>
        <dbReference type="Proteomes" id="UP000001306"/>
    </source>
</evidence>
<dbReference type="KEGG" id="lxx:Lxx14940"/>
<dbReference type="HOGENOM" id="CLU_612237_0_0_11"/>
<keyword evidence="3" id="KW-1185">Reference proteome</keyword>
<feature type="compositionally biased region" description="Basic and acidic residues" evidence="1">
    <location>
        <begin position="179"/>
        <end position="190"/>
    </location>
</feature>
<gene>
    <name evidence="2" type="ordered locus">Lxx14940</name>
</gene>
<reference evidence="2 3" key="1">
    <citation type="journal article" date="2004" name="Mol. Plant Microbe Interact.">
        <title>The genome sequence of the Gram-positive sugarcane pathogen Leifsonia xyli subsp. xyli.</title>
        <authorList>
            <person name="Monteiro-Vitorello C.B."/>
            <person name="Camargo L.E.A."/>
            <person name="Van Sluys M.A."/>
            <person name="Kitajima J.P."/>
            <person name="Truffi D."/>
            <person name="do Amaral A.M."/>
            <person name="Harakava R."/>
            <person name="de Oliveira J.C.F."/>
            <person name="Wood D."/>
            <person name="de Oliveira M.C."/>
            <person name="Miyaki C.Y."/>
            <person name="Takita M.A."/>
            <person name="da Silva A.C.R."/>
            <person name="Furlan L.R."/>
            <person name="Carraro D.M."/>
            <person name="Camarotte G."/>
            <person name="Almeida N.F. Jr."/>
            <person name="Carrer H."/>
            <person name="Coutinho L.L."/>
            <person name="El-Dorry H.A."/>
            <person name="Ferro M.I.T."/>
            <person name="Gagliardi P.R."/>
            <person name="Giglioti E."/>
            <person name="Goldman M.H.S."/>
            <person name="Goldman G.H."/>
            <person name="Kimura E.T."/>
            <person name="Ferro E.S."/>
            <person name="Kuramae E.E."/>
            <person name="Lemos E.G.M."/>
            <person name="Lemos M.V.F."/>
            <person name="Mauro S.M.Z."/>
            <person name="Machado M.A."/>
            <person name="Marino C.L."/>
            <person name="Menck C.F."/>
            <person name="Nunes L.R."/>
            <person name="Oliveira R.C."/>
            <person name="Pereira G.G."/>
            <person name="Siqueira W."/>
            <person name="de Souza A.A."/>
            <person name="Tsai S.M."/>
            <person name="Zanca A.S."/>
            <person name="Simpson A.J.G."/>
            <person name="Brumbley S.M."/>
            <person name="Setubal J.C."/>
        </authorList>
    </citation>
    <scope>NUCLEOTIDE SEQUENCE [LARGE SCALE GENOMIC DNA]</scope>
    <source>
        <strain evidence="2 3">CTCB07</strain>
    </source>
</reference>